<feature type="compositionally biased region" description="Basic and acidic residues" evidence="1">
    <location>
        <begin position="578"/>
        <end position="594"/>
    </location>
</feature>
<evidence type="ECO:0000313" key="2">
    <source>
        <dbReference type="EMBL" id="CUG92500.1"/>
    </source>
</evidence>
<protein>
    <submittedName>
        <fullName evidence="2">Uncharacterized protein</fullName>
    </submittedName>
</protein>
<evidence type="ECO:0000256" key="1">
    <source>
        <dbReference type="SAM" id="MobiDB-lite"/>
    </source>
</evidence>
<keyword evidence="3" id="KW-1185">Reference proteome</keyword>
<feature type="compositionally biased region" description="Basic and acidic residues" evidence="1">
    <location>
        <begin position="601"/>
        <end position="616"/>
    </location>
</feature>
<feature type="region of interest" description="Disordered" evidence="1">
    <location>
        <begin position="526"/>
        <end position="627"/>
    </location>
</feature>
<dbReference type="VEuPathDB" id="TriTrypDB:BSAL_37615"/>
<feature type="compositionally biased region" description="Polar residues" evidence="1">
    <location>
        <begin position="531"/>
        <end position="543"/>
    </location>
</feature>
<feature type="region of interest" description="Disordered" evidence="1">
    <location>
        <begin position="252"/>
        <end position="306"/>
    </location>
</feature>
<evidence type="ECO:0000313" key="3">
    <source>
        <dbReference type="Proteomes" id="UP000051952"/>
    </source>
</evidence>
<feature type="compositionally biased region" description="Polar residues" evidence="1">
    <location>
        <begin position="263"/>
        <end position="293"/>
    </location>
</feature>
<dbReference type="Proteomes" id="UP000051952">
    <property type="component" value="Unassembled WGS sequence"/>
</dbReference>
<gene>
    <name evidence="2" type="ORF">BSAL_37615</name>
</gene>
<proteinExistence type="predicted"/>
<feature type="compositionally biased region" description="Polar residues" evidence="1">
    <location>
        <begin position="724"/>
        <end position="741"/>
    </location>
</feature>
<sequence length="808" mass="89955">MREPITKLAIVPISSMDSSIVKQLAPSLREFSINGGGNESPIIFFVARVIAKGEKNASERRILLVTLKHVILYDEQGRQVHAVHIVDLARVIVCQDGFTVLKVPREHDMAIKLDQSLYLEYFLNILKVLHLHFTIGSPIANDVPIDRRRPIDATSTAAGLLVQGSSTPCDQLTGGNKLNLTRNPNAQYVDHVTIPGILNVDTSKQDFLSLLLHIPPPPKRPAADAPLVTLSAQDMAKANAVLQHPLFRPVMEARAQQQQQQQHSASLTAPPSITSMQFDSTAPPSPMTRSVHTQPPPVPSHPVVEATPARVHNVTVRSIATIERDDDSPVISPRVEDRLIGGPTGWLKAAEPTPPAGVAPMPPPPPPPLSTSLGSSPLQKLMQVTPLPSVQAKALHASPITASTPSLLHDRVEGFMKLYMPQHLHLVERIASDYRGREEECLKMLFARLEHEQQHFAVPRKSSIFDDQSDVEVEAPYDAPRAHQPSHTTDDRQRQQQSFNNTSDFDSTGVILQRLQRLEEENRQLRDAVHNKQSSSIERQNYPSSSSHRERPRHYDAHHGQFQNTHESLHPHKQSKTLQRDAAYDHRDDEDHRQWDRHHARPEATVRPEPFARESQSRGSMEEFEASIGGRLPRDRVVLRQHRLDELRKDVHLLMSSDDSHSTRRGSGMQSVVRIGLLQDEIVATSAKQQLDVALTEEEDGDSGFSATRESLHPHSRPTMPVSRLSSRTPSEFTFPTQRSQGLDAFPKQSSHYAPNVAAAAAASTPSQSHGAGNATDDAGYAQWYYSEYVPRMMFQQRKAQQQGKGGQ</sequence>
<dbReference type="AlphaFoldDB" id="A0A0S4JT36"/>
<feature type="compositionally biased region" description="Polar residues" evidence="1">
    <location>
        <begin position="495"/>
        <end position="506"/>
    </location>
</feature>
<accession>A0A0S4JT36</accession>
<feature type="region of interest" description="Disordered" evidence="1">
    <location>
        <begin position="694"/>
        <end position="749"/>
    </location>
</feature>
<feature type="compositionally biased region" description="Pro residues" evidence="1">
    <location>
        <begin position="352"/>
        <end position="369"/>
    </location>
</feature>
<dbReference type="EMBL" id="CYKH01002045">
    <property type="protein sequence ID" value="CUG92500.1"/>
    <property type="molecule type" value="Genomic_DNA"/>
</dbReference>
<feature type="region of interest" description="Disordered" evidence="1">
    <location>
        <begin position="351"/>
        <end position="373"/>
    </location>
</feature>
<feature type="region of interest" description="Disordered" evidence="1">
    <location>
        <begin position="477"/>
        <end position="507"/>
    </location>
</feature>
<name>A0A0S4JT36_BODSA</name>
<organism evidence="2 3">
    <name type="scientific">Bodo saltans</name>
    <name type="common">Flagellated protozoan</name>
    <dbReference type="NCBI Taxonomy" id="75058"/>
    <lineage>
        <taxon>Eukaryota</taxon>
        <taxon>Discoba</taxon>
        <taxon>Euglenozoa</taxon>
        <taxon>Kinetoplastea</taxon>
        <taxon>Metakinetoplastina</taxon>
        <taxon>Eubodonida</taxon>
        <taxon>Bodonidae</taxon>
        <taxon>Bodo</taxon>
    </lineage>
</organism>
<feature type="compositionally biased region" description="Basic and acidic residues" evidence="1">
    <location>
        <begin position="547"/>
        <end position="559"/>
    </location>
</feature>
<reference evidence="3" key="1">
    <citation type="submission" date="2015-09" db="EMBL/GenBank/DDBJ databases">
        <authorList>
            <consortium name="Pathogen Informatics"/>
        </authorList>
    </citation>
    <scope>NUCLEOTIDE SEQUENCE [LARGE SCALE GENOMIC DNA]</scope>
    <source>
        <strain evidence="3">Lake Konstanz</strain>
    </source>
</reference>